<dbReference type="GO" id="GO:0042773">
    <property type="term" value="P:ATP synthesis coupled electron transport"/>
    <property type="evidence" value="ECO:0007669"/>
    <property type="project" value="InterPro"/>
</dbReference>
<keyword evidence="9" id="KW-1278">Translocase</keyword>
<dbReference type="Pfam" id="PF06455">
    <property type="entry name" value="NADH5_C"/>
    <property type="match status" value="1"/>
</dbReference>
<evidence type="ECO:0000259" key="19">
    <source>
        <dbReference type="Pfam" id="PF00662"/>
    </source>
</evidence>
<feature type="domain" description="NADH:quinone oxidoreductase/Mrp antiporter transmembrane" evidence="18">
    <location>
        <begin position="106"/>
        <end position="374"/>
    </location>
</feature>
<evidence type="ECO:0000256" key="11">
    <source>
        <dbReference type="ARBA" id="ARBA00022989"/>
    </source>
</evidence>
<keyword evidence="10" id="KW-0249">Electron transport</keyword>
<evidence type="ECO:0000256" key="16">
    <source>
        <dbReference type="ARBA" id="ARBA00049551"/>
    </source>
</evidence>
<feature type="transmembrane region" description="Helical" evidence="17">
    <location>
        <begin position="443"/>
        <end position="463"/>
    </location>
</feature>
<evidence type="ECO:0000256" key="3">
    <source>
        <dbReference type="ARBA" id="ARBA00012944"/>
    </source>
</evidence>
<evidence type="ECO:0000259" key="20">
    <source>
        <dbReference type="Pfam" id="PF06455"/>
    </source>
</evidence>
<evidence type="ECO:0000256" key="14">
    <source>
        <dbReference type="ARBA" id="ARBA00023128"/>
    </source>
</evidence>
<feature type="transmembrane region" description="Helical" evidence="17">
    <location>
        <begin position="149"/>
        <end position="167"/>
    </location>
</feature>
<feature type="transmembrane region" description="Helical" evidence="17">
    <location>
        <begin position="110"/>
        <end position="128"/>
    </location>
</feature>
<dbReference type="EMBL" id="KC160533">
    <property type="protein sequence ID" value="AGL61398.1"/>
    <property type="molecule type" value="Genomic_DNA"/>
</dbReference>
<evidence type="ECO:0000256" key="10">
    <source>
        <dbReference type="ARBA" id="ARBA00022982"/>
    </source>
</evidence>
<evidence type="ECO:0000256" key="8">
    <source>
        <dbReference type="ARBA" id="ARBA00022792"/>
    </source>
</evidence>
<evidence type="ECO:0000259" key="18">
    <source>
        <dbReference type="Pfam" id="PF00361"/>
    </source>
</evidence>
<keyword evidence="13 17" id="KW-0830">Ubiquinone</keyword>
<evidence type="ECO:0000256" key="2">
    <source>
        <dbReference type="ARBA" id="ARBA00004448"/>
    </source>
</evidence>
<name>V5JEZ3_9HYME</name>
<keyword evidence="14 17" id="KW-0496">Mitochondrion</keyword>
<dbReference type="InterPro" id="IPR001750">
    <property type="entry name" value="ND/Mrp_TM"/>
</dbReference>
<feature type="transmembrane region" description="Helical" evidence="17">
    <location>
        <begin position="48"/>
        <end position="72"/>
    </location>
</feature>
<keyword evidence="12 17" id="KW-0520">NAD</keyword>
<feature type="transmembrane region" description="Helical" evidence="17">
    <location>
        <begin position="512"/>
        <end position="530"/>
    </location>
</feature>
<feature type="transmembrane region" description="Helical" evidence="17">
    <location>
        <begin position="470"/>
        <end position="492"/>
    </location>
</feature>
<evidence type="ECO:0000256" key="5">
    <source>
        <dbReference type="ARBA" id="ARBA00022448"/>
    </source>
</evidence>
<dbReference type="InterPro" id="IPR003945">
    <property type="entry name" value="NU5C-like"/>
</dbReference>
<dbReference type="EC" id="7.1.1.2" evidence="3 17"/>
<keyword evidence="7 17" id="KW-0812">Transmembrane</keyword>
<dbReference type="InterPro" id="IPR001516">
    <property type="entry name" value="Proton_antipo_N"/>
</dbReference>
<feature type="domain" description="NADH dehydrogenase subunit 5 C-terminal" evidence="20">
    <location>
        <begin position="383"/>
        <end position="550"/>
    </location>
</feature>
<feature type="domain" description="NADH-Ubiquinone oxidoreductase (complex I) chain 5 N-terminal" evidence="19">
    <location>
        <begin position="43"/>
        <end position="87"/>
    </location>
</feature>
<evidence type="ECO:0000256" key="17">
    <source>
        <dbReference type="RuleBase" id="RU003404"/>
    </source>
</evidence>
<feature type="transmembrane region" description="Helical" evidence="17">
    <location>
        <begin position="7"/>
        <end position="28"/>
    </location>
</feature>
<evidence type="ECO:0000256" key="6">
    <source>
        <dbReference type="ARBA" id="ARBA00022660"/>
    </source>
</evidence>
<evidence type="ECO:0000256" key="13">
    <source>
        <dbReference type="ARBA" id="ARBA00023075"/>
    </source>
</evidence>
<evidence type="ECO:0000256" key="9">
    <source>
        <dbReference type="ARBA" id="ARBA00022967"/>
    </source>
</evidence>
<feature type="transmembrane region" description="Helical" evidence="17">
    <location>
        <begin position="262"/>
        <end position="288"/>
    </location>
</feature>
<dbReference type="Pfam" id="PF00361">
    <property type="entry name" value="Proton_antipo_M"/>
    <property type="match status" value="1"/>
</dbReference>
<feature type="transmembrane region" description="Helical" evidence="17">
    <location>
        <begin position="326"/>
        <end position="347"/>
    </location>
</feature>
<comment type="subcellular location">
    <subcellularLocation>
        <location evidence="2">Mitochondrion inner membrane</location>
        <topology evidence="2">Multi-pass membrane protein</topology>
    </subcellularLocation>
</comment>
<feature type="transmembrane region" description="Helical" evidence="17">
    <location>
        <begin position="84"/>
        <end position="104"/>
    </location>
</feature>
<dbReference type="AlphaFoldDB" id="V5JEZ3"/>
<geneLocation type="mitochondrion" evidence="21"/>
<keyword evidence="11 17" id="KW-1133">Transmembrane helix</keyword>
<dbReference type="GO" id="GO:0003954">
    <property type="term" value="F:NADH dehydrogenase activity"/>
    <property type="evidence" value="ECO:0007669"/>
    <property type="project" value="TreeGrafter"/>
</dbReference>
<evidence type="ECO:0000256" key="15">
    <source>
        <dbReference type="ARBA" id="ARBA00023136"/>
    </source>
</evidence>
<keyword evidence="6" id="KW-0679">Respiratory chain</keyword>
<dbReference type="GO" id="GO:0015990">
    <property type="term" value="P:electron transport coupled proton transport"/>
    <property type="evidence" value="ECO:0007669"/>
    <property type="project" value="TreeGrafter"/>
</dbReference>
<feature type="transmembrane region" description="Helical" evidence="17">
    <location>
        <begin position="367"/>
        <end position="393"/>
    </location>
</feature>
<protein>
    <recommendedName>
        <fullName evidence="4 17">NADH-ubiquinone oxidoreductase chain 5</fullName>
        <ecNumber evidence="3 17">7.1.1.2</ecNumber>
    </recommendedName>
</protein>
<keyword evidence="5 17" id="KW-0813">Transport</keyword>
<feature type="transmembrane region" description="Helical" evidence="17">
    <location>
        <begin position="414"/>
        <end position="437"/>
    </location>
</feature>
<reference evidence="21" key="1">
    <citation type="journal article" date="2014" name="Mol. Biol. Rep.">
        <title>Characterisation of the complete mitochondrial genome and 13 microsatellite loci through next-generation sequencing for the New Caledonian spider-ant Leptomyrmex pallens.</title>
        <authorList>
            <person name="Berman M."/>
            <person name="Austin C.M."/>
            <person name="Miller A.D."/>
        </authorList>
    </citation>
    <scope>NUCLEOTIDE SEQUENCE</scope>
</reference>
<organism evidence="21">
    <name type="scientific">Leptomyrmex pallens</name>
    <dbReference type="NCBI Taxonomy" id="611136"/>
    <lineage>
        <taxon>Eukaryota</taxon>
        <taxon>Metazoa</taxon>
        <taxon>Ecdysozoa</taxon>
        <taxon>Arthropoda</taxon>
        <taxon>Hexapoda</taxon>
        <taxon>Insecta</taxon>
        <taxon>Pterygota</taxon>
        <taxon>Neoptera</taxon>
        <taxon>Endopterygota</taxon>
        <taxon>Hymenoptera</taxon>
        <taxon>Apocrita</taxon>
        <taxon>Aculeata</taxon>
        <taxon>Formicoidea</taxon>
        <taxon>Formicidae</taxon>
        <taxon>Dolichoderinae</taxon>
        <taxon>Leptomyrmex</taxon>
    </lineage>
</organism>
<dbReference type="Pfam" id="PF00662">
    <property type="entry name" value="Proton_antipo_N"/>
    <property type="match status" value="1"/>
</dbReference>
<dbReference type="PRINTS" id="PR01434">
    <property type="entry name" value="NADHDHGNASE5"/>
</dbReference>
<proteinExistence type="inferred from homology"/>
<dbReference type="GO" id="GO:0005743">
    <property type="term" value="C:mitochondrial inner membrane"/>
    <property type="evidence" value="ECO:0007669"/>
    <property type="project" value="UniProtKB-SubCell"/>
</dbReference>
<comment type="function">
    <text evidence="17">Core subunit of the mitochondrial membrane respiratory chain NADH dehydrogenase (Complex I) which catalyzes electron transfer from NADH through the respiratory chain, using ubiquinone as an electron acceptor. Essential for the catalytic activity and assembly of complex I.</text>
</comment>
<dbReference type="GO" id="GO:0008137">
    <property type="term" value="F:NADH dehydrogenase (ubiquinone) activity"/>
    <property type="evidence" value="ECO:0007669"/>
    <property type="project" value="UniProtKB-EC"/>
</dbReference>
<feature type="transmembrane region" description="Helical" evidence="17">
    <location>
        <begin position="237"/>
        <end position="255"/>
    </location>
</feature>
<comment type="function">
    <text evidence="1">Core subunit of the mitochondrial membrane respiratory chain NADH dehydrogenase (Complex I) that is believed to belong to the minimal assembly required for catalysis. Complex I functions in the transfer of electrons from NADH to the respiratory chain. The immediate electron acceptor for the enzyme is believed to be ubiquinone.</text>
</comment>
<keyword evidence="15 17" id="KW-0472">Membrane</keyword>
<comment type="similarity">
    <text evidence="17">Belongs to the complex I subunit 5 family.</text>
</comment>
<dbReference type="PANTHER" id="PTHR42829">
    <property type="entry name" value="NADH-UBIQUINONE OXIDOREDUCTASE CHAIN 5"/>
    <property type="match status" value="1"/>
</dbReference>
<evidence type="ECO:0000256" key="7">
    <source>
        <dbReference type="ARBA" id="ARBA00022692"/>
    </source>
</evidence>
<evidence type="ECO:0000256" key="1">
    <source>
        <dbReference type="ARBA" id="ARBA00003257"/>
    </source>
</evidence>
<keyword evidence="8" id="KW-0999">Mitochondrion inner membrane</keyword>
<sequence>MVNFLVYFVFMFISFMIMFMVSCWLYYWKASVLMEWGMFGAMGISMDIFILLDWVSALFVSLVCLITSMIYLYSSAYMKGDPKVNGFIVLVFMFVLSMVLMIIMPSVFSILFGWDGLGLVSYCLIIYYQNYSSYSAGMVTVLFNRVGDVALLVSIGLMFSYGSWAIYMLSSKVVMYMLVLAAMTKSAQVPFSSWLPLAMAAPTPVSALVHSSTLVTAGVYLLIRYEGLLAEAGMSSFVLVISTFTGLMSGMMASFEFDLKKIIALSTLSQLSVMFVSLGLGLSLLSFFHLMVHAVFKSLLFMSAGSLIHSLHGSQDIRGFGSLAKFMPFTMVGFYVSIISLCGFPFMSGFYSKDLIMEFVMISPMGWGLVGVLVISLMFTVLYSVRIMSYSFLGGAKMSVFSQIGENSGMGKSMLVLVFLSIIIGGALNWFFFFDFYMPFMSVWLKMVSLLMCVIAALGAVILDKIFMEFGMFYLGFFSSMWFLSFLNNVLSKGALNLGDHFSVLDKTWVEYFGGSFFSHIWVTCLSFILENLKIYMFMGLVVSSLMVIFF</sequence>
<dbReference type="PANTHER" id="PTHR42829:SF2">
    <property type="entry name" value="NADH-UBIQUINONE OXIDOREDUCTASE CHAIN 5"/>
    <property type="match status" value="1"/>
</dbReference>
<evidence type="ECO:0000313" key="21">
    <source>
        <dbReference type="EMBL" id="AGL61398.1"/>
    </source>
</evidence>
<feature type="transmembrane region" description="Helical" evidence="17">
    <location>
        <begin position="207"/>
        <end position="225"/>
    </location>
</feature>
<comment type="catalytic activity">
    <reaction evidence="16 17">
        <text>a ubiquinone + NADH + 5 H(+)(in) = a ubiquinol + NAD(+) + 4 H(+)(out)</text>
        <dbReference type="Rhea" id="RHEA:29091"/>
        <dbReference type="Rhea" id="RHEA-COMP:9565"/>
        <dbReference type="Rhea" id="RHEA-COMP:9566"/>
        <dbReference type="ChEBI" id="CHEBI:15378"/>
        <dbReference type="ChEBI" id="CHEBI:16389"/>
        <dbReference type="ChEBI" id="CHEBI:17976"/>
        <dbReference type="ChEBI" id="CHEBI:57540"/>
        <dbReference type="ChEBI" id="CHEBI:57945"/>
        <dbReference type="EC" id="7.1.1.2"/>
    </reaction>
</comment>
<evidence type="ECO:0000256" key="12">
    <source>
        <dbReference type="ARBA" id="ARBA00023027"/>
    </source>
</evidence>
<accession>V5JEZ3</accession>
<dbReference type="InterPro" id="IPR010934">
    <property type="entry name" value="NADH_DH_su5_C"/>
</dbReference>
<evidence type="ECO:0000256" key="4">
    <source>
        <dbReference type="ARBA" id="ARBA00021096"/>
    </source>
</evidence>
<gene>
    <name evidence="21" type="primary">nad5</name>
</gene>